<reference evidence="1 2" key="1">
    <citation type="submission" date="2019-06" db="EMBL/GenBank/DDBJ databases">
        <authorList>
            <person name="Palmer J.M."/>
        </authorList>
    </citation>
    <scope>NUCLEOTIDE SEQUENCE [LARGE SCALE GENOMIC DNA]</scope>
    <source>
        <strain evidence="1 2">TWF788</strain>
    </source>
</reference>
<name>A0A7C8U2I0_ORBOL</name>
<organism evidence="1 2">
    <name type="scientific">Orbilia oligospora</name>
    <name type="common">Nematode-trapping fungus</name>
    <name type="synonym">Arthrobotrys oligospora</name>
    <dbReference type="NCBI Taxonomy" id="2813651"/>
    <lineage>
        <taxon>Eukaryota</taxon>
        <taxon>Fungi</taxon>
        <taxon>Dikarya</taxon>
        <taxon>Ascomycota</taxon>
        <taxon>Pezizomycotina</taxon>
        <taxon>Orbiliomycetes</taxon>
        <taxon>Orbiliales</taxon>
        <taxon>Orbiliaceae</taxon>
        <taxon>Orbilia</taxon>
    </lineage>
</organism>
<gene>
    <name evidence="1" type="ORF">TWF788_002568</name>
</gene>
<dbReference type="EMBL" id="JAABOE010000015">
    <property type="protein sequence ID" value="KAF3186987.1"/>
    <property type="molecule type" value="Genomic_DNA"/>
</dbReference>
<sequence>MDLKASLETLPFELKEQIFEYIVSPGPKVNIIVRDTSALEEEDHFNILPKNPPHNFARRKCNPSHKGPLPSISRRRECFNKNYNLPVKQISGQRTFGLSVIYQLSPIPANLLCLSKSLQTVISSLWARLCRPIKEILNKHIILQGKTNVRSCGSYQIVWYNDFLEGDYTPEVEDLFRNRCRFIFDLDVSRSLHATWSTIWPVMRQRISNIVFSREMAPDPGAVIGAFPNLKAVGLMMGDNRQIPEWAFHLLTTRRKRNEEDWIQLELLETGHDLQIEEHGRRMPPIVDPITTGPEGAPIRYQIPKKGYGFKYQLYRMPRKETHDRGRLLLLPKELREEIFSHALQPTVLFNFRDTELCDSDDSNDDDSDAEPDILLSYEIGPIPRYLLLIHPIITDDVRSVDALLRPRISKIIDDAIQIPDEDENRFWNKCFIPEPSSEFLEIARNGRFIFDLPARIATDALDLVAISSVARNITYIAFHGFNILVLSKLFTYYPAVETLAFFSLPTITARWISTPEFFIKYANYGARVGNPSIYSRLEYLFESGDSGEAQAAATLPDHEVTMRPTCHRRRMDADELDGRGRAFIFLLDNGSETRRSIESTVIAYEFTEPPLV</sequence>
<protein>
    <submittedName>
        <fullName evidence="1">Uncharacterized protein</fullName>
    </submittedName>
</protein>
<dbReference type="Proteomes" id="UP000479691">
    <property type="component" value="Unassembled WGS sequence"/>
</dbReference>
<accession>A0A7C8U2I0</accession>
<proteinExistence type="predicted"/>
<comment type="caution">
    <text evidence="1">The sequence shown here is derived from an EMBL/GenBank/DDBJ whole genome shotgun (WGS) entry which is preliminary data.</text>
</comment>
<dbReference type="AlphaFoldDB" id="A0A7C8U2I0"/>
<evidence type="ECO:0000313" key="2">
    <source>
        <dbReference type="Proteomes" id="UP000479691"/>
    </source>
</evidence>
<evidence type="ECO:0000313" key="1">
    <source>
        <dbReference type="EMBL" id="KAF3186987.1"/>
    </source>
</evidence>